<dbReference type="Proteomes" id="UP000006729">
    <property type="component" value="Chromosome 3"/>
</dbReference>
<proteinExistence type="predicted"/>
<accession>A0A2K2B1Z4</accession>
<dbReference type="InterPro" id="IPR006868">
    <property type="entry name" value="DUF630"/>
</dbReference>
<reference evidence="1 2" key="1">
    <citation type="journal article" date="2006" name="Science">
        <title>The genome of black cottonwood, Populus trichocarpa (Torr. &amp; Gray).</title>
        <authorList>
            <person name="Tuskan G.A."/>
            <person name="Difazio S."/>
            <person name="Jansson S."/>
            <person name="Bohlmann J."/>
            <person name="Grigoriev I."/>
            <person name="Hellsten U."/>
            <person name="Putnam N."/>
            <person name="Ralph S."/>
            <person name="Rombauts S."/>
            <person name="Salamov A."/>
            <person name="Schein J."/>
            <person name="Sterck L."/>
            <person name="Aerts A."/>
            <person name="Bhalerao R.R."/>
            <person name="Bhalerao R.P."/>
            <person name="Blaudez D."/>
            <person name="Boerjan W."/>
            <person name="Brun A."/>
            <person name="Brunner A."/>
            <person name="Busov V."/>
            <person name="Campbell M."/>
            <person name="Carlson J."/>
            <person name="Chalot M."/>
            <person name="Chapman J."/>
            <person name="Chen G.L."/>
            <person name="Cooper D."/>
            <person name="Coutinho P.M."/>
            <person name="Couturier J."/>
            <person name="Covert S."/>
            <person name="Cronk Q."/>
            <person name="Cunningham R."/>
            <person name="Davis J."/>
            <person name="Degroeve S."/>
            <person name="Dejardin A."/>
            <person name="Depamphilis C."/>
            <person name="Detter J."/>
            <person name="Dirks B."/>
            <person name="Dubchak I."/>
            <person name="Duplessis S."/>
            <person name="Ehlting J."/>
            <person name="Ellis B."/>
            <person name="Gendler K."/>
            <person name="Goodstein D."/>
            <person name="Gribskov M."/>
            <person name="Grimwood J."/>
            <person name="Groover A."/>
            <person name="Gunter L."/>
            <person name="Hamberger B."/>
            <person name="Heinze B."/>
            <person name="Helariutta Y."/>
            <person name="Henrissat B."/>
            <person name="Holligan D."/>
            <person name="Holt R."/>
            <person name="Huang W."/>
            <person name="Islam-Faridi N."/>
            <person name="Jones S."/>
            <person name="Jones-Rhoades M."/>
            <person name="Jorgensen R."/>
            <person name="Joshi C."/>
            <person name="Kangasjarvi J."/>
            <person name="Karlsson J."/>
            <person name="Kelleher C."/>
            <person name="Kirkpatrick R."/>
            <person name="Kirst M."/>
            <person name="Kohler A."/>
            <person name="Kalluri U."/>
            <person name="Larimer F."/>
            <person name="Leebens-Mack J."/>
            <person name="Leple J.C."/>
            <person name="Locascio P."/>
            <person name="Lou Y."/>
            <person name="Lucas S."/>
            <person name="Martin F."/>
            <person name="Montanini B."/>
            <person name="Napoli C."/>
            <person name="Nelson D.R."/>
            <person name="Nelson C."/>
            <person name="Nieminen K."/>
            <person name="Nilsson O."/>
            <person name="Pereda V."/>
            <person name="Peter G."/>
            <person name="Philippe R."/>
            <person name="Pilate G."/>
            <person name="Poliakov A."/>
            <person name="Razumovskaya J."/>
            <person name="Richardson P."/>
            <person name="Rinaldi C."/>
            <person name="Ritland K."/>
            <person name="Rouze P."/>
            <person name="Ryaboy D."/>
            <person name="Schmutz J."/>
            <person name="Schrader J."/>
            <person name="Segerman B."/>
            <person name="Shin H."/>
            <person name="Siddiqui A."/>
            <person name="Sterky F."/>
            <person name="Terry A."/>
            <person name="Tsai C.J."/>
            <person name="Uberbacher E."/>
            <person name="Unneberg P."/>
            <person name="Vahala J."/>
            <person name="Wall K."/>
            <person name="Wessler S."/>
            <person name="Yang G."/>
            <person name="Yin T."/>
            <person name="Douglas C."/>
            <person name="Marra M."/>
            <person name="Sandberg G."/>
            <person name="Van de Peer Y."/>
            <person name="Rokhsar D."/>
        </authorList>
    </citation>
    <scope>NUCLEOTIDE SEQUENCE [LARGE SCALE GENOMIC DNA]</scope>
    <source>
        <strain evidence="2">cv. Nisqually</strain>
    </source>
</reference>
<dbReference type="Pfam" id="PF04782">
    <property type="entry name" value="DUF632"/>
    <property type="match status" value="1"/>
</dbReference>
<comment type="caution">
    <text evidence="1">The sequence shown here is derived from an EMBL/GenBank/DDBJ whole genome shotgun (WGS) entry which is preliminary data.</text>
</comment>
<organism evidence="1 2">
    <name type="scientific">Populus trichocarpa</name>
    <name type="common">Western balsam poplar</name>
    <name type="synonym">Populus balsamifera subsp. trichocarpa</name>
    <dbReference type="NCBI Taxonomy" id="3694"/>
    <lineage>
        <taxon>Eukaryota</taxon>
        <taxon>Viridiplantae</taxon>
        <taxon>Streptophyta</taxon>
        <taxon>Embryophyta</taxon>
        <taxon>Tracheophyta</taxon>
        <taxon>Spermatophyta</taxon>
        <taxon>Magnoliopsida</taxon>
        <taxon>eudicotyledons</taxon>
        <taxon>Gunneridae</taxon>
        <taxon>Pentapetalae</taxon>
        <taxon>rosids</taxon>
        <taxon>fabids</taxon>
        <taxon>Malpighiales</taxon>
        <taxon>Salicaceae</taxon>
        <taxon>Saliceae</taxon>
        <taxon>Populus</taxon>
    </lineage>
</organism>
<protein>
    <recommendedName>
        <fullName evidence="3">DUF632 domain-containing protein</fullName>
    </recommendedName>
</protein>
<dbReference type="ExpressionAtlas" id="A0A2K2B1Z4">
    <property type="expression patterns" value="differential"/>
</dbReference>
<keyword evidence="2" id="KW-1185">Reference proteome</keyword>
<gene>
    <name evidence="1" type="ORF">POPTR_003G055600v4</name>
</gene>
<dbReference type="FunCoup" id="A0A2K2B1Z4">
    <property type="interactions" value="1418"/>
</dbReference>
<dbReference type="InterPro" id="IPR006867">
    <property type="entry name" value="DUF632"/>
</dbReference>
<evidence type="ECO:0000313" key="2">
    <source>
        <dbReference type="Proteomes" id="UP000006729"/>
    </source>
</evidence>
<dbReference type="PANTHER" id="PTHR21450:SF59">
    <property type="entry name" value="PROTEIN, PUTATIVE_ 48652-45869-RELATED"/>
    <property type="match status" value="1"/>
</dbReference>
<dbReference type="PANTHER" id="PTHR21450">
    <property type="entry name" value="PROTEIN ALTERED PHOSPHATE STARVATION RESPONSE 1"/>
    <property type="match status" value="1"/>
</dbReference>
<dbReference type="STRING" id="3694.A0A2K2B1Z4"/>
<sequence length="1319" mass="149578">MAEALVGGSFLSAFLQVLFDRMASPQVWGFFKGQKLDDGLLKDLKATMRSVNKLLNDAEEKQIADSEVKDWLDDLKDAVYEADDFFDEIAYEAMRLEVEAGSRTSTDQGVIFLSSFSPFNKVKEKMVAKLEEISRTLERLLKRNGVLGLKEVIGQKESTQKLPTTSLTEDSFFYGREDDQETIVKLLLSPDANGKTVGAIPIVGMGGVGKTTLSQFVLNDSRVQKGFDLKAWVCVSVDFDVHKLTKDILMEVGSQNCDAKTLNGLHQELEEKLKGKKVLLVLDDVWSSDQSRWDFLLKPFKSVAEGSKLIVTTRNENIVPAMHRAIPRNQNKESSPCPISIHRLMGLTEDICWILFKEHAFNGEDPREHPDLQGISRQIASKCKGLPLAAKTLGRLLCFERNAEKWEEILKSHIWESPNDEIIPALQLSYYYLPPHLKRCFAFCSIYPKDYRFLKEDLVRLWLAEGLVQPKGCKEIVKLGEEYFDDLLSRSLFQRSRCNESVFVMHDLINDLAKVVSGEFSFTLVGNYSSKISGRVRHLSFSTTAYDALDKFEGIDKAQVLRTFLPFSHRRSSRVDSKIQHDLLPTFMRLRVLSLAPYQNVVQLHDSIGRLKHLRYLDLTATSLKKLPEFVCSLYNLQTLLLDSCMCLVELPNSIGNLKNLLFLRLHWTAIQSLPESIVNLSNLHTLVLSECKNLTELPTNMGKLTKLERLTDFFVGKQSGSGIEDLGKLQNLQGELRIWNLQNVFPSQDGETAKLLDKQRVKELELRWAGDTEDSQHERRVLEKLKPHKDVKRLSIIGFGGTRFPDWVGSSSFPKIVFLKLKGCNYCTSLPPLGQLVSLKELRIEAFDLIDVVFPELFGNGESKIRILSFEDMKEWREWNSDGVTFPLLQLLQIRRCPELRGALPGHLPALEELCIDRCPLLMASLPRAPTIRQMELFDTSRSVQLTKYQSGMLSLMVQKFHSQNSPLQGIEHIGVSTTLDKIEVHCCDSLKLFQPKSFPNLEILHIWDSPHLESLVDLNTSSLSISSLHIQSLSFPNLSELCVGHCSKLKSLPQGMHSLLPSLKSLSIEDCPELESFPEGGLPSKLQSLNVQNCNKLIDSRKHWGLQSLLSLSKFRIGYNEDVESFPEEMLLPSTLISLELSCLENLKYLDYKGVRHLTSLAKLTISSCPKLESLPEEGFAASKLQSLAIWGCHSLIARRMQWDLCKLPSLSRFRIGYCDDVESFPEETLLPSTLTSLEIWSLEKLKSLNYKGLQHLTSLARLKIRFCRNLHSMPEEKLPSSLTYLDICGCPVLEKRCEKEKGEDWPKISHIPNINN</sequence>
<dbReference type="InParanoid" id="A0A2K2B1Z4"/>
<dbReference type="Pfam" id="PF04783">
    <property type="entry name" value="DUF630"/>
    <property type="match status" value="1"/>
</dbReference>
<name>A0A2K2B1Z4_POPTR</name>
<evidence type="ECO:0008006" key="3">
    <source>
        <dbReference type="Google" id="ProtNLM"/>
    </source>
</evidence>
<dbReference type="EMBL" id="CM009292">
    <property type="protein sequence ID" value="PNT43801.2"/>
    <property type="molecule type" value="Genomic_DNA"/>
</dbReference>
<evidence type="ECO:0000313" key="1">
    <source>
        <dbReference type="EMBL" id="PNT43801.2"/>
    </source>
</evidence>
<dbReference type="AlphaFoldDB" id="A0A2K2B1Z4"/>